<comment type="caution">
    <text evidence="2">The sequence shown here is derived from an EMBL/GenBank/DDBJ whole genome shotgun (WGS) entry which is preliminary data.</text>
</comment>
<dbReference type="NCBIfam" id="NF045728">
    <property type="entry name" value="glycosyl_F510_1955"/>
    <property type="match status" value="1"/>
</dbReference>
<dbReference type="Gene3D" id="2.130.10.10">
    <property type="entry name" value="YVTN repeat-like/Quinoprotein amine dehydrogenase"/>
    <property type="match status" value="1"/>
</dbReference>
<keyword evidence="1" id="KW-0732">Signal</keyword>
<name>A0A366H0M4_9BURK</name>
<feature type="chain" id="PRO_5016677309" description="Glycosyl hydrolase" evidence="1">
    <location>
        <begin position="28"/>
        <end position="323"/>
    </location>
</feature>
<dbReference type="SUPFAM" id="SSF110296">
    <property type="entry name" value="Oligoxyloglucan reducing end-specific cellobiohydrolase"/>
    <property type="match status" value="1"/>
</dbReference>
<evidence type="ECO:0008006" key="4">
    <source>
        <dbReference type="Google" id="ProtNLM"/>
    </source>
</evidence>
<dbReference type="InterPro" id="IPR015943">
    <property type="entry name" value="WD40/YVTN_repeat-like_dom_sf"/>
</dbReference>
<feature type="signal peptide" evidence="1">
    <location>
        <begin position="1"/>
        <end position="27"/>
    </location>
</feature>
<dbReference type="EMBL" id="QNRQ01000017">
    <property type="protein sequence ID" value="RBP35399.1"/>
    <property type="molecule type" value="Genomic_DNA"/>
</dbReference>
<proteinExistence type="predicted"/>
<dbReference type="Proteomes" id="UP000253628">
    <property type="component" value="Unassembled WGS sequence"/>
</dbReference>
<sequence length="323" mass="34479">MFRSKTIFTAMATTVFASLLAFGGFTAATAGTKPSATTQATKEITGSAPIQLMHVHGLAYSVDGKQLLIPSHHGIAVYSDGQWSKMAGPEHDYMGFSATRGAFYSSGHPAAGSTLVNPFGLIKSIDAGKTWRQLGLEGESDFHTLATSYETHAIYVLNYRPNTRMPQPGLYATQTDGMTWTQAAVNGLKTKVNALAVHPSNASIVAAGAADGLYLSHDAGNHFALRVADTRVLAQWFDLDGEHLWVSSYANSPLLSRMSLKDGGASEKITLPALNEDAVAFIAQNPAHHEELAIATFKRSAYVTRDSGATWMQIADGGATRDK</sequence>
<keyword evidence="3" id="KW-1185">Reference proteome</keyword>
<evidence type="ECO:0000313" key="3">
    <source>
        <dbReference type="Proteomes" id="UP000253628"/>
    </source>
</evidence>
<reference evidence="2 3" key="1">
    <citation type="submission" date="2018-06" db="EMBL/GenBank/DDBJ databases">
        <title>Genomic Encyclopedia of Type Strains, Phase IV (KMG-IV): sequencing the most valuable type-strain genomes for metagenomic binning, comparative biology and taxonomic classification.</title>
        <authorList>
            <person name="Goeker M."/>
        </authorList>
    </citation>
    <scope>NUCLEOTIDE SEQUENCE [LARGE SCALE GENOMIC DNA]</scope>
    <source>
        <strain evidence="2 3">DSM 25520</strain>
    </source>
</reference>
<dbReference type="AlphaFoldDB" id="A0A366H0M4"/>
<dbReference type="RefSeq" id="WP_211317309.1">
    <property type="nucleotide sequence ID" value="NZ_JACCEU010000013.1"/>
</dbReference>
<evidence type="ECO:0000256" key="1">
    <source>
        <dbReference type="SAM" id="SignalP"/>
    </source>
</evidence>
<dbReference type="InterPro" id="IPR054817">
    <property type="entry name" value="Glycosyl_F510_1955-like"/>
</dbReference>
<accession>A0A366H0M4</accession>
<protein>
    <recommendedName>
        <fullName evidence="4">Glycosyl hydrolase</fullName>
    </recommendedName>
</protein>
<evidence type="ECO:0000313" key="2">
    <source>
        <dbReference type="EMBL" id="RBP35399.1"/>
    </source>
</evidence>
<gene>
    <name evidence="2" type="ORF">DFR37_1173</name>
</gene>
<organism evidence="2 3">
    <name type="scientific">Eoetvoesiella caeni</name>
    <dbReference type="NCBI Taxonomy" id="645616"/>
    <lineage>
        <taxon>Bacteria</taxon>
        <taxon>Pseudomonadati</taxon>
        <taxon>Pseudomonadota</taxon>
        <taxon>Betaproteobacteria</taxon>
        <taxon>Burkholderiales</taxon>
        <taxon>Alcaligenaceae</taxon>
        <taxon>Eoetvoesiella</taxon>
    </lineage>
</organism>